<dbReference type="HOGENOM" id="CLU_2757512_0_0_1"/>
<reference evidence="2" key="1">
    <citation type="journal article" date="2011" name="PLoS Genet.">
        <title>Genomic analysis of the necrotrophic fungal pathogens Sclerotinia sclerotiorum and Botrytis cinerea.</title>
        <authorList>
            <person name="Amselem J."/>
            <person name="Cuomo C.A."/>
            <person name="van Kan J.A."/>
            <person name="Viaud M."/>
            <person name="Benito E.P."/>
            <person name="Couloux A."/>
            <person name="Coutinho P.M."/>
            <person name="de Vries R.P."/>
            <person name="Dyer P.S."/>
            <person name="Fillinger S."/>
            <person name="Fournier E."/>
            <person name="Gout L."/>
            <person name="Hahn M."/>
            <person name="Kohn L."/>
            <person name="Lapalu N."/>
            <person name="Plummer K.M."/>
            <person name="Pradier J.M."/>
            <person name="Quevillon E."/>
            <person name="Sharon A."/>
            <person name="Simon A."/>
            <person name="ten Have A."/>
            <person name="Tudzynski B."/>
            <person name="Tudzynski P."/>
            <person name="Wincker P."/>
            <person name="Andrew M."/>
            <person name="Anthouard V."/>
            <person name="Beever R.E."/>
            <person name="Beffa R."/>
            <person name="Benoit I."/>
            <person name="Bouzid O."/>
            <person name="Brault B."/>
            <person name="Chen Z."/>
            <person name="Choquer M."/>
            <person name="Collemare J."/>
            <person name="Cotton P."/>
            <person name="Danchin E.G."/>
            <person name="Da Silva C."/>
            <person name="Gautier A."/>
            <person name="Giraud C."/>
            <person name="Giraud T."/>
            <person name="Gonzalez C."/>
            <person name="Grossetete S."/>
            <person name="Guldener U."/>
            <person name="Henrissat B."/>
            <person name="Howlett B.J."/>
            <person name="Kodira C."/>
            <person name="Kretschmer M."/>
            <person name="Lappartient A."/>
            <person name="Leroch M."/>
            <person name="Levis C."/>
            <person name="Mauceli E."/>
            <person name="Neuveglise C."/>
            <person name="Oeser B."/>
            <person name="Pearson M."/>
            <person name="Poulain J."/>
            <person name="Poussereau N."/>
            <person name="Quesneville H."/>
            <person name="Rascle C."/>
            <person name="Schumacher J."/>
            <person name="Segurens B."/>
            <person name="Sexton A."/>
            <person name="Silva E."/>
            <person name="Sirven C."/>
            <person name="Soanes D.M."/>
            <person name="Talbot N.J."/>
            <person name="Templeton M."/>
            <person name="Yandava C."/>
            <person name="Yarden O."/>
            <person name="Zeng Q."/>
            <person name="Rollins J.A."/>
            <person name="Lebrun M.H."/>
            <person name="Dickman M."/>
        </authorList>
    </citation>
    <scope>NUCLEOTIDE SEQUENCE [LARGE SCALE GENOMIC DNA]</scope>
    <source>
        <strain evidence="2">T4</strain>
    </source>
</reference>
<dbReference type="Proteomes" id="UP000008177">
    <property type="component" value="Unplaced contigs"/>
</dbReference>
<dbReference type="EMBL" id="FQ790337">
    <property type="protein sequence ID" value="CCD51267.1"/>
    <property type="molecule type" value="Genomic_DNA"/>
</dbReference>
<accession>G2YHT0</accession>
<sequence>MAIEIDHREQASRTGIGIGVLDIWKRTGWNLEYPFIGFHGHETNHVEQRLRATYSAKAACVLQILIGANQ</sequence>
<organism evidence="1 2">
    <name type="scientific">Botryotinia fuckeliana (strain T4)</name>
    <name type="common">Noble rot fungus</name>
    <name type="synonym">Botrytis cinerea</name>
    <dbReference type="NCBI Taxonomy" id="999810"/>
    <lineage>
        <taxon>Eukaryota</taxon>
        <taxon>Fungi</taxon>
        <taxon>Dikarya</taxon>
        <taxon>Ascomycota</taxon>
        <taxon>Pezizomycotina</taxon>
        <taxon>Leotiomycetes</taxon>
        <taxon>Helotiales</taxon>
        <taxon>Sclerotiniaceae</taxon>
        <taxon>Botrytis</taxon>
    </lineage>
</organism>
<dbReference type="AlphaFoldDB" id="G2YHT0"/>
<evidence type="ECO:0000313" key="1">
    <source>
        <dbReference type="EMBL" id="CCD51267.1"/>
    </source>
</evidence>
<evidence type="ECO:0000313" key="2">
    <source>
        <dbReference type="Proteomes" id="UP000008177"/>
    </source>
</evidence>
<dbReference type="InParanoid" id="G2YHT0"/>
<protein>
    <submittedName>
        <fullName evidence="1">Uncharacterized protein</fullName>
    </submittedName>
</protein>
<proteinExistence type="predicted"/>
<gene>
    <name evidence="1" type="ORF">BofuT4_uP015730.1</name>
</gene>
<name>G2YHT0_BOTF4</name>